<evidence type="ECO:0000256" key="1">
    <source>
        <dbReference type="ARBA" id="ARBA00004202"/>
    </source>
</evidence>
<dbReference type="GO" id="GO:0047355">
    <property type="term" value="F:CDP-glycerol glycerophosphotransferase activity"/>
    <property type="evidence" value="ECO:0007669"/>
    <property type="project" value="InterPro"/>
</dbReference>
<keyword evidence="3" id="KW-1003">Cell membrane</keyword>
<keyword evidence="8" id="KW-1185">Reference proteome</keyword>
<dbReference type="Proteomes" id="UP000556026">
    <property type="component" value="Unassembled WGS sequence"/>
</dbReference>
<dbReference type="Pfam" id="PF04464">
    <property type="entry name" value="Glyphos_transf"/>
    <property type="match status" value="1"/>
</dbReference>
<proteinExistence type="inferred from homology"/>
<dbReference type="AlphaFoldDB" id="A0A6V8MHF8"/>
<dbReference type="GO" id="GO:0019350">
    <property type="term" value="P:teichoic acid biosynthetic process"/>
    <property type="evidence" value="ECO:0007669"/>
    <property type="project" value="UniProtKB-KW"/>
</dbReference>
<evidence type="ECO:0000313" key="8">
    <source>
        <dbReference type="Proteomes" id="UP000556026"/>
    </source>
</evidence>
<evidence type="ECO:0000256" key="4">
    <source>
        <dbReference type="ARBA" id="ARBA00022679"/>
    </source>
</evidence>
<keyword evidence="5" id="KW-0777">Teichoic acid biosynthesis</keyword>
<comment type="similarity">
    <text evidence="2">Belongs to the CDP-glycerol glycerophosphotransferase family.</text>
</comment>
<evidence type="ECO:0000256" key="2">
    <source>
        <dbReference type="ARBA" id="ARBA00010488"/>
    </source>
</evidence>
<reference evidence="8" key="1">
    <citation type="submission" date="2020-06" db="EMBL/GenBank/DDBJ databases">
        <title>Draft genomic sequence of Geomonas sp. Red330.</title>
        <authorList>
            <person name="Itoh H."/>
            <person name="Zhenxing X."/>
            <person name="Ushijima N."/>
            <person name="Masuda Y."/>
            <person name="Shiratori Y."/>
            <person name="Senoo K."/>
        </authorList>
    </citation>
    <scope>NUCLEOTIDE SEQUENCE [LARGE SCALE GENOMIC DNA]</scope>
    <source>
        <strain evidence="8">Red330</strain>
    </source>
</reference>
<dbReference type="EMBL" id="BLXX01000004">
    <property type="protein sequence ID" value="GFO59397.1"/>
    <property type="molecule type" value="Genomic_DNA"/>
</dbReference>
<evidence type="ECO:0000313" key="7">
    <source>
        <dbReference type="EMBL" id="GFO59397.1"/>
    </source>
</evidence>
<dbReference type="Gene3D" id="3.40.50.12580">
    <property type="match status" value="1"/>
</dbReference>
<dbReference type="SUPFAM" id="SSF53756">
    <property type="entry name" value="UDP-Glycosyltransferase/glycogen phosphorylase"/>
    <property type="match status" value="1"/>
</dbReference>
<comment type="caution">
    <text evidence="7">The sequence shown here is derived from an EMBL/GenBank/DDBJ whole genome shotgun (WGS) entry which is preliminary data.</text>
</comment>
<keyword evidence="6" id="KW-0472">Membrane</keyword>
<keyword evidence="4" id="KW-0808">Transferase</keyword>
<protein>
    <submittedName>
        <fullName evidence="7">Uncharacterized protein</fullName>
    </submittedName>
</protein>
<comment type="subcellular location">
    <subcellularLocation>
        <location evidence="1">Cell membrane</location>
        <topology evidence="1">Peripheral membrane protein</topology>
    </subcellularLocation>
</comment>
<dbReference type="GO" id="GO:0005886">
    <property type="term" value="C:plasma membrane"/>
    <property type="evidence" value="ECO:0007669"/>
    <property type="project" value="UniProtKB-SubCell"/>
</dbReference>
<name>A0A6V8MHF8_9BACT</name>
<dbReference type="InterPro" id="IPR007554">
    <property type="entry name" value="Glycerophosphate_synth"/>
</dbReference>
<evidence type="ECO:0000256" key="3">
    <source>
        <dbReference type="ARBA" id="ARBA00022475"/>
    </source>
</evidence>
<dbReference type="InterPro" id="IPR043148">
    <property type="entry name" value="TagF_C"/>
</dbReference>
<dbReference type="PANTHER" id="PTHR37316">
    <property type="entry name" value="TEICHOIC ACID GLYCEROL-PHOSPHATE PRIMASE"/>
    <property type="match status" value="1"/>
</dbReference>
<organism evidence="7 8">
    <name type="scientific">Geomonas silvestris</name>
    <dbReference type="NCBI Taxonomy" id="2740184"/>
    <lineage>
        <taxon>Bacteria</taxon>
        <taxon>Pseudomonadati</taxon>
        <taxon>Thermodesulfobacteriota</taxon>
        <taxon>Desulfuromonadia</taxon>
        <taxon>Geobacterales</taxon>
        <taxon>Geobacteraceae</taxon>
        <taxon>Geomonas</taxon>
    </lineage>
</organism>
<dbReference type="PANTHER" id="PTHR37316:SF3">
    <property type="entry name" value="TEICHOIC ACID GLYCEROL-PHOSPHATE TRANSFERASE"/>
    <property type="match status" value="1"/>
</dbReference>
<dbReference type="Gene3D" id="3.40.50.11820">
    <property type="match status" value="1"/>
</dbReference>
<evidence type="ECO:0000256" key="5">
    <source>
        <dbReference type="ARBA" id="ARBA00022944"/>
    </source>
</evidence>
<sequence length="351" mass="39266">MVAVNAFPDYDDSTRALARAARKHSLHLLVLTCQKGAIPPDWLQGEEVTQAYRYSLRGIFLYHRARYVIFTHGCFSFFRPHARQTVTNIWHGMPLKRIGFLDGKDPCEVPRFTYTLASDSRYRSIMARAFGVDESRVLVADHPRSDLMRDQVALDALTLPPHRLCMVWMPTYRTAVVGDSRSDGDRSADIFSGAVDLGRLDALFARHGVVCLVKPHPMARADRSTFDRYSSIVFVDDAELVSRNLSLYQLLGASHCLITDISSVYFEYQTLGKPMILYCPDLKQFDSSRGFVAPLAELVQHPIVEDEEVLLETLQRMLSEGGFLEKARGEGDGCAASSALLRRLGAVGGES</sequence>
<dbReference type="InterPro" id="IPR051612">
    <property type="entry name" value="Teichoic_Acid_Biosynth"/>
</dbReference>
<accession>A0A6V8MHF8</accession>
<gene>
    <name evidence="7" type="ORF">GMST_17220</name>
</gene>
<dbReference type="InterPro" id="IPR043149">
    <property type="entry name" value="TagF_N"/>
</dbReference>
<evidence type="ECO:0000256" key="6">
    <source>
        <dbReference type="ARBA" id="ARBA00023136"/>
    </source>
</evidence>